<dbReference type="SUPFAM" id="SSF51011">
    <property type="entry name" value="Glycosyl hydrolase domain"/>
    <property type="match status" value="1"/>
</dbReference>
<evidence type="ECO:0000313" key="4">
    <source>
        <dbReference type="Proteomes" id="UP001203207"/>
    </source>
</evidence>
<feature type="region of interest" description="Disordered" evidence="1">
    <location>
        <begin position="81"/>
        <end position="143"/>
    </location>
</feature>
<feature type="domain" description="Glycosyl hydrolase family 13 catalytic" evidence="2">
    <location>
        <begin position="272"/>
        <end position="590"/>
    </location>
</feature>
<keyword evidence="4" id="KW-1185">Reference proteome</keyword>
<organism evidence="3 4">
    <name type="scientific">Natronocalculus amylovorans</name>
    <dbReference type="NCBI Taxonomy" id="2917812"/>
    <lineage>
        <taxon>Archaea</taxon>
        <taxon>Methanobacteriati</taxon>
        <taxon>Methanobacteriota</taxon>
        <taxon>Stenosarchaea group</taxon>
        <taxon>Halobacteria</taxon>
        <taxon>Halobacteriales</taxon>
        <taxon>Haloferacaceae</taxon>
        <taxon>Natronocalculus</taxon>
    </lineage>
</organism>
<evidence type="ECO:0000313" key="3">
    <source>
        <dbReference type="EMBL" id="MCL9818471.1"/>
    </source>
</evidence>
<protein>
    <submittedName>
        <fullName evidence="3">Alpha-amylase family glycosyl hydrolase</fullName>
    </submittedName>
</protein>
<gene>
    <name evidence="3" type="ORF">AArcSt2_16150</name>
</gene>
<dbReference type="CDD" id="cd11313">
    <property type="entry name" value="AmyAc_arch_bac_AmyA"/>
    <property type="match status" value="1"/>
</dbReference>
<feature type="compositionally biased region" description="Low complexity" evidence="1">
    <location>
        <begin position="93"/>
        <end position="111"/>
    </location>
</feature>
<dbReference type="AlphaFoldDB" id="A0AAE3K9W2"/>
<dbReference type="InterPro" id="IPR006047">
    <property type="entry name" value="GH13_cat_dom"/>
</dbReference>
<proteinExistence type="predicted"/>
<dbReference type="NCBIfam" id="NF041321">
    <property type="entry name" value="Alpha-amyl_MalA_Halo"/>
    <property type="match status" value="1"/>
</dbReference>
<dbReference type="InterPro" id="IPR017853">
    <property type="entry name" value="GH"/>
</dbReference>
<dbReference type="GO" id="GO:0005975">
    <property type="term" value="P:carbohydrate metabolic process"/>
    <property type="evidence" value="ECO:0007669"/>
    <property type="project" value="InterPro"/>
</dbReference>
<dbReference type="PANTHER" id="PTHR10357">
    <property type="entry name" value="ALPHA-AMYLASE FAMILY MEMBER"/>
    <property type="match status" value="1"/>
</dbReference>
<feature type="compositionally biased region" description="Gly residues" evidence="1">
    <location>
        <begin position="112"/>
        <end position="124"/>
    </location>
</feature>
<dbReference type="EMBL" id="JAKRVX010000012">
    <property type="protein sequence ID" value="MCL9818471.1"/>
    <property type="molecule type" value="Genomic_DNA"/>
</dbReference>
<name>A0AAE3K9W2_9EURY</name>
<evidence type="ECO:0000256" key="1">
    <source>
        <dbReference type="SAM" id="MobiDB-lite"/>
    </source>
</evidence>
<evidence type="ECO:0000259" key="2">
    <source>
        <dbReference type="SMART" id="SM00642"/>
    </source>
</evidence>
<sequence length="679" mass="74460">MHHPGPPRFVAVGDTVELAPRNPDPDVAYAWSIVDAPIASTVELGSDAIISFVPDAAGQYTLALDAPDGTHNLTIRVFSSDKRPTSLGGATGRSGYSGYSGFSGSARPRSGGQSGGISGSGSGALGEQQNLPTGRPRIRLDGTVNEETETVTIHATPSPHPNSSRSAGDLSVEFVLDDRDGISKSAVTITDRTVEVPLSVFERTEQLRVHAVAIGDSYSVADAVSIERTDEYVVNTESDVTGHAGAIPSPDSIDIVRLNDPPEWATDATLYEIYVRGFASDDEDATNTFEALEDRLPYLEELGVDTLWLTPVLQHDGKPHGYNITDFFSIADDLGTREAYESFVDAAHERGMAVLFDLVLNHSARDHPYFESAYQNPESPYYDWYEWQDNGEPGTYFDWELIANFDYTNLEVRQHLLAAVDEWAEVADGFRCDMAWAVPDSFWKEIRDRIKAKDREFLLLDETIPYIEDFHEGMFDVHFDTTLYFTLRQIGRGNEPAEALLDAIDGRAESGFPDHAAFMLYLENHDETRYIVECGDDAGLAAAGALFTLPGIPMLYGGQELGQRGRRDALAWNHARDEIRSHYDDLIALHDEYDSLGSTGDLNRIDYTVTAADNAHPNDAVAFVRHTGDESLLVCLNFAEGDVEVGVDVTVDATDLVSGENRASENGLLVEDAAVFKLN</sequence>
<accession>A0AAE3K9W2</accession>
<dbReference type="Pfam" id="PF00128">
    <property type="entry name" value="Alpha-amylase"/>
    <property type="match status" value="1"/>
</dbReference>
<dbReference type="Proteomes" id="UP001203207">
    <property type="component" value="Unassembled WGS sequence"/>
</dbReference>
<comment type="caution">
    <text evidence="3">The sequence shown here is derived from an EMBL/GenBank/DDBJ whole genome shotgun (WGS) entry which is preliminary data.</text>
</comment>
<reference evidence="3" key="1">
    <citation type="journal article" date="2022" name="Syst. Appl. Microbiol.">
        <title>Natronocalculus amylovorans gen. nov., sp. nov., and Natranaeroarchaeum aerophilus sp. nov., dominant culturable amylolytic natronoarchaea from hypersaline soda lakes in southwestern Siberia.</title>
        <authorList>
            <person name="Sorokin D.Y."/>
            <person name="Elcheninov A.G."/>
            <person name="Khizhniak T.V."/>
            <person name="Koenen M."/>
            <person name="Bale N.J."/>
            <person name="Damste J.S.S."/>
            <person name="Kublanov I.V."/>
        </authorList>
    </citation>
    <scope>NUCLEOTIDE SEQUENCE</scope>
    <source>
        <strain evidence="3">AArc-St2</strain>
    </source>
</reference>
<dbReference type="InterPro" id="IPR053556">
    <property type="entry name" value="GH13_alpha-amylase"/>
</dbReference>
<dbReference type="RefSeq" id="WP_250586203.1">
    <property type="nucleotide sequence ID" value="NZ_JAKRVX010000012.1"/>
</dbReference>
<dbReference type="SUPFAM" id="SSF51445">
    <property type="entry name" value="(Trans)glycosidases"/>
    <property type="match status" value="1"/>
</dbReference>
<keyword evidence="3" id="KW-0378">Hydrolase</keyword>
<dbReference type="GO" id="GO:0016787">
    <property type="term" value="F:hydrolase activity"/>
    <property type="evidence" value="ECO:0007669"/>
    <property type="project" value="UniProtKB-KW"/>
</dbReference>
<dbReference type="Gene3D" id="3.20.20.80">
    <property type="entry name" value="Glycosidases"/>
    <property type="match status" value="1"/>
</dbReference>
<reference evidence="3" key="2">
    <citation type="submission" date="2022-02" db="EMBL/GenBank/DDBJ databases">
        <authorList>
            <person name="Elcheninov A.G."/>
            <person name="Sorokin D.Y."/>
            <person name="Kublanov I.V."/>
        </authorList>
    </citation>
    <scope>NUCLEOTIDE SEQUENCE</scope>
    <source>
        <strain evidence="3">AArc-St2</strain>
    </source>
</reference>
<dbReference type="SMART" id="SM00642">
    <property type="entry name" value="Aamy"/>
    <property type="match status" value="1"/>
</dbReference>